<keyword evidence="2" id="KW-1133">Transmembrane helix</keyword>
<evidence type="ECO:0000313" key="4">
    <source>
        <dbReference type="Proteomes" id="UP000826234"/>
    </source>
</evidence>
<feature type="compositionally biased region" description="Polar residues" evidence="1">
    <location>
        <begin position="385"/>
        <end position="395"/>
    </location>
</feature>
<keyword evidence="2" id="KW-0812">Transmembrane</keyword>
<keyword evidence="4" id="KW-1185">Reference proteome</keyword>
<sequence>MSSVLIPLVPCSALSLQNTPLVSLVLSVPTVVIPAVLALITSILLVQSLSHLTQPSVLAFALPPQPTGAGSNDYDSNSSSPASLSPVMISPSVAVENIGPSSPSEDRKRFSHIILRQAKAISIEVKSLPTPVINPIFEIVDCPAATPTMVPLLPTLHEVMKHSWPKPYSLPPSSKKLENLYKMQPKRILYGTMTLELGGTVNITCEKTGYSATLEFKLKPFLGNNDNVNQIVGKIKLGKEVLATLEGHWDSEVIIRDKKTDVSEIFWNPTPEIRQCRLRRYTVKFEEQGDFESERLWQHVTRAINNKDQTEATHEKCILEEAQRKAAKERKAHDEEWVCRLFEPDPLTGEWNYRYADCIVFAVSVAKIKRSAKSKKGECGFSSPEPDNQDSSGSEAQLKHNTRIRKKTLDLGELQSAIESIRETQEDIRRDITALRTRMTTSAPPPDSNFFQFKHYVFILLMILLQLMINYLFK</sequence>
<dbReference type="InterPro" id="IPR037239">
    <property type="entry name" value="OSBP_sf"/>
</dbReference>
<reference evidence="3 4" key="1">
    <citation type="journal article" date="2022" name="Gigascience">
        <title>A chromosome-level genome assembly and annotation of the desert horned lizard, Phrynosoma platyrhinos, provides insight into chromosomal rearrangements among reptiles.</title>
        <authorList>
            <person name="Koochekian N."/>
            <person name="Ascanio A."/>
            <person name="Farleigh K."/>
            <person name="Card D.C."/>
            <person name="Schield D.R."/>
            <person name="Castoe T.A."/>
            <person name="Jezkova T."/>
        </authorList>
    </citation>
    <scope>NUCLEOTIDE SEQUENCE [LARGE SCALE GENOMIC DNA]</scope>
    <source>
        <strain evidence="3">NK-2021</strain>
    </source>
</reference>
<dbReference type="PANTHER" id="PTHR10972">
    <property type="entry name" value="OXYSTEROL-BINDING PROTEIN-RELATED"/>
    <property type="match status" value="1"/>
</dbReference>
<dbReference type="InterPro" id="IPR000648">
    <property type="entry name" value="Oxysterol-bd"/>
</dbReference>
<organism evidence="3 4">
    <name type="scientific">Phrynosoma platyrhinos</name>
    <name type="common">Desert horned lizard</name>
    <dbReference type="NCBI Taxonomy" id="52577"/>
    <lineage>
        <taxon>Eukaryota</taxon>
        <taxon>Metazoa</taxon>
        <taxon>Chordata</taxon>
        <taxon>Craniata</taxon>
        <taxon>Vertebrata</taxon>
        <taxon>Euteleostomi</taxon>
        <taxon>Lepidosauria</taxon>
        <taxon>Squamata</taxon>
        <taxon>Bifurcata</taxon>
        <taxon>Unidentata</taxon>
        <taxon>Episquamata</taxon>
        <taxon>Toxicofera</taxon>
        <taxon>Iguania</taxon>
        <taxon>Phrynosomatidae</taxon>
        <taxon>Phrynosomatinae</taxon>
        <taxon>Phrynosoma</taxon>
    </lineage>
</organism>
<dbReference type="EMBL" id="JAIPUX010005290">
    <property type="protein sequence ID" value="KAH0616697.1"/>
    <property type="molecule type" value="Genomic_DNA"/>
</dbReference>
<evidence type="ECO:0000313" key="3">
    <source>
        <dbReference type="EMBL" id="KAH0616697.1"/>
    </source>
</evidence>
<proteinExistence type="predicted"/>
<feature type="transmembrane region" description="Helical" evidence="2">
    <location>
        <begin position="23"/>
        <end position="46"/>
    </location>
</feature>
<gene>
    <name evidence="3" type="ORF">JD844_028018</name>
</gene>
<dbReference type="PANTHER" id="PTHR10972:SF216">
    <property type="entry name" value="OXYSTEROL-BINDING PROTEIN-RELATED PROTEIN 8"/>
    <property type="match status" value="1"/>
</dbReference>
<feature type="transmembrane region" description="Helical" evidence="2">
    <location>
        <begin position="456"/>
        <end position="473"/>
    </location>
</feature>
<protein>
    <recommendedName>
        <fullName evidence="5">Oxysterol-binding protein</fullName>
    </recommendedName>
</protein>
<dbReference type="SUPFAM" id="SSF144000">
    <property type="entry name" value="Oxysterol-binding protein-like"/>
    <property type="match status" value="1"/>
</dbReference>
<evidence type="ECO:0000256" key="2">
    <source>
        <dbReference type="SAM" id="Phobius"/>
    </source>
</evidence>
<keyword evidence="2" id="KW-0472">Membrane</keyword>
<feature type="region of interest" description="Disordered" evidence="1">
    <location>
        <begin position="376"/>
        <end position="399"/>
    </location>
</feature>
<dbReference type="Proteomes" id="UP000826234">
    <property type="component" value="Unassembled WGS sequence"/>
</dbReference>
<evidence type="ECO:0000256" key="1">
    <source>
        <dbReference type="SAM" id="MobiDB-lite"/>
    </source>
</evidence>
<accession>A0ABQ7SHI7</accession>
<evidence type="ECO:0008006" key="5">
    <source>
        <dbReference type="Google" id="ProtNLM"/>
    </source>
</evidence>
<comment type="caution">
    <text evidence="3">The sequence shown here is derived from an EMBL/GenBank/DDBJ whole genome shotgun (WGS) entry which is preliminary data.</text>
</comment>
<dbReference type="Gene3D" id="2.40.160.120">
    <property type="match status" value="1"/>
</dbReference>
<dbReference type="Gene3D" id="3.30.70.3490">
    <property type="match status" value="1"/>
</dbReference>
<name>A0ABQ7SHI7_PHRPL</name>
<dbReference type="Pfam" id="PF01237">
    <property type="entry name" value="Oxysterol_BP"/>
    <property type="match status" value="1"/>
</dbReference>